<dbReference type="AlphaFoldDB" id="A0A5C6U3U1"/>
<evidence type="ECO:0000313" key="3">
    <source>
        <dbReference type="Proteomes" id="UP000321832"/>
    </source>
</evidence>
<evidence type="ECO:0000313" key="2">
    <source>
        <dbReference type="EMBL" id="TXC67459.1"/>
    </source>
</evidence>
<accession>A0A5C6U3U1</accession>
<gene>
    <name evidence="2" type="ORF">FSC37_04815</name>
</gene>
<organism evidence="2 3">
    <name type="scientific">Piscinibacter aquaticus</name>
    <dbReference type="NCBI Taxonomy" id="392597"/>
    <lineage>
        <taxon>Bacteria</taxon>
        <taxon>Pseudomonadati</taxon>
        <taxon>Pseudomonadota</taxon>
        <taxon>Betaproteobacteria</taxon>
        <taxon>Burkholderiales</taxon>
        <taxon>Sphaerotilaceae</taxon>
        <taxon>Piscinibacter</taxon>
    </lineage>
</organism>
<dbReference type="InterPro" id="IPR008023">
    <property type="entry name" value="DUF748"/>
</dbReference>
<proteinExistence type="predicted"/>
<feature type="region of interest" description="Disordered" evidence="1">
    <location>
        <begin position="1"/>
        <end position="48"/>
    </location>
</feature>
<dbReference type="EMBL" id="VOPW01000001">
    <property type="protein sequence ID" value="TXC67459.1"/>
    <property type="molecule type" value="Genomic_DNA"/>
</dbReference>
<dbReference type="Proteomes" id="UP000321832">
    <property type="component" value="Unassembled WGS sequence"/>
</dbReference>
<evidence type="ECO:0000256" key="1">
    <source>
        <dbReference type="SAM" id="MobiDB-lite"/>
    </source>
</evidence>
<sequence length="415" mass="43947">MAGFRGARALRGAGAAAPAARTRQRQEPFRLERRSRFAQDRTAARRSDARCAQAGDGQWRSAREEIALKQLALGDLRVDLIARSVELGRATHAARGGGAARWAGPLESGGARARATRPFARHRRPLRPHICACTGLVVEAEGPADRRRARARPTALPPAVRPRCRCSSTPARCACVCRIWHGPRSVARRPHAFSSAFAASGAAASSAAASTGSVDFNGRLAPDPLLASGRLRIERFPLHAFMPYVADRLPLAVLRAEAQWSGELEARQGDRGLGREGQRRCAPAEVRVHTKADTSSGAGDELLSWQSFALDGIRVAVEPQATPQIEVREAALNDFFARLVVTEQGRLNLNSHASAAADAPAMQASAPAAPASAASAPRAAGRRSPWRWAASSSTTAASISATASSARTTAPTSPN</sequence>
<feature type="compositionally biased region" description="Basic and acidic residues" evidence="1">
    <location>
        <begin position="269"/>
        <end position="279"/>
    </location>
</feature>
<reference evidence="2 3" key="1">
    <citation type="submission" date="2019-08" db="EMBL/GenBank/DDBJ databases">
        <authorList>
            <person name="Khan S.A."/>
            <person name="Jeon C.O."/>
            <person name="Jeong S.E."/>
        </authorList>
    </citation>
    <scope>NUCLEOTIDE SEQUENCE [LARGE SCALE GENOMIC DNA]</scope>
    <source>
        <strain evidence="3">IMCC1728</strain>
    </source>
</reference>
<feature type="region of interest" description="Disordered" evidence="1">
    <location>
        <begin position="269"/>
        <end position="298"/>
    </location>
</feature>
<feature type="region of interest" description="Disordered" evidence="1">
    <location>
        <begin position="368"/>
        <end position="415"/>
    </location>
</feature>
<comment type="caution">
    <text evidence="2">The sequence shown here is derived from an EMBL/GenBank/DDBJ whole genome shotgun (WGS) entry which is preliminary data.</text>
</comment>
<keyword evidence="3" id="KW-1185">Reference proteome</keyword>
<feature type="compositionally biased region" description="Low complexity" evidence="1">
    <location>
        <begin position="386"/>
        <end position="415"/>
    </location>
</feature>
<feature type="compositionally biased region" description="Basic and acidic residues" evidence="1">
    <location>
        <begin position="24"/>
        <end position="48"/>
    </location>
</feature>
<dbReference type="Pfam" id="PF05359">
    <property type="entry name" value="DUF748"/>
    <property type="match status" value="1"/>
</dbReference>
<name>A0A5C6U3U1_9BURK</name>
<feature type="compositionally biased region" description="Low complexity" evidence="1">
    <location>
        <begin position="1"/>
        <end position="21"/>
    </location>
</feature>
<feature type="compositionally biased region" description="Low complexity" evidence="1">
    <location>
        <begin position="368"/>
        <end position="379"/>
    </location>
</feature>
<protein>
    <submittedName>
        <fullName evidence="2">DUF748 domain-containing protein</fullName>
    </submittedName>
</protein>